<dbReference type="GO" id="GO:0004713">
    <property type="term" value="F:protein tyrosine kinase activity"/>
    <property type="evidence" value="ECO:0007669"/>
    <property type="project" value="TreeGrafter"/>
</dbReference>
<keyword evidence="2" id="KW-1133">Transmembrane helix</keyword>
<dbReference type="KEGG" id="oai:OLEAN_C19850"/>
<feature type="transmembrane region" description="Helical" evidence="2">
    <location>
        <begin position="356"/>
        <end position="377"/>
    </location>
</feature>
<keyword evidence="1" id="KW-0175">Coiled coil</keyword>
<dbReference type="GO" id="GO:0005886">
    <property type="term" value="C:plasma membrane"/>
    <property type="evidence" value="ECO:0007669"/>
    <property type="project" value="TreeGrafter"/>
</dbReference>
<sequence length="611" mass="69376">MLTAGRFKKPFIPNEKDTQTGFIQISMEDMASEVELLTSRPVLEKVVEKNKLYIFPEPGESEYLKRFAAAIKKGINGFLVLINLKKEMTDFEVAVAKLSGDVDVEFIKRSNIISIKWRGYSPSQAKNVVNTIVHEYIKHHIDVHGYTKAFKVIKKEMDLNQQRVRDVENELNQLEAQFGSYNLDMERKILIEKYLNAKMTYDNLLHIDPDSVSSTNRGLYAEDPNFVGLMKELTDVEMERMTNVVSYGVKNKRVTLNDQQIKNLKQLIKSEHLHNLESWKESGDRYRKRLDEFETVRERASVLKRDLVRVLDAYQISRQKYNEAMISAAMDKAEISSVLVVAPASYTSTPAYPRKILLLIISIFFAIIGGIAAAFSAEKMFSRVVKIEDIMAYAKLKVLLTIPEFTTEELLNGQWLMNNLSKKMASIRSFLSEDTAKGKVHLVVSPSPGAGTSFVIRQLANYAQRATKTKSLLFSIDYDVQKVSGVKIKDILSDSKKHIKRNNETDYVTVLVSPDELSSDNSSFGSLLEKIKSLGYGNIFIDLPNERGDSSHLNVISCCDHLFVNVAYDITDKYALSRFVSVIETQSAITPSGAIFNRRENPIPHSIYKRL</sequence>
<evidence type="ECO:0000313" key="3">
    <source>
        <dbReference type="EMBL" id="CCK76161.1"/>
    </source>
</evidence>
<dbReference type="STRING" id="698738.OLEAN_C19850"/>
<keyword evidence="4" id="KW-1185">Reference proteome</keyword>
<evidence type="ECO:0000256" key="1">
    <source>
        <dbReference type="SAM" id="Coils"/>
    </source>
</evidence>
<reference evidence="3 4" key="1">
    <citation type="journal article" date="2013" name="Nat. Commun.">
        <title>Genome sequence and functional genomic analysis of the oil-degrading bacterium Oleispira antarctica.</title>
        <authorList>
            <person name="Kube M."/>
            <person name="Chernikova T.N."/>
            <person name="Al-Ramahi Y."/>
            <person name="Beloqui A."/>
            <person name="Lopez-Cortez N."/>
            <person name="Guazzaroni M.E."/>
            <person name="Heipieper H.J."/>
            <person name="Klages S."/>
            <person name="Kotsyurbenko O.R."/>
            <person name="Langer I."/>
            <person name="Nechitaylo T.Y."/>
            <person name="Lunsdorf H."/>
            <person name="Fernandez M."/>
            <person name="Juarez S."/>
            <person name="Ciordia S."/>
            <person name="Singer A."/>
            <person name="Kagan O."/>
            <person name="Egorova O."/>
            <person name="Petit P.A."/>
            <person name="Stogios P."/>
            <person name="Kim Y."/>
            <person name="Tchigvintsev A."/>
            <person name="Flick R."/>
            <person name="Denaro R."/>
            <person name="Genovese M."/>
            <person name="Albar J.P."/>
            <person name="Reva O.N."/>
            <person name="Martinez-Gomariz M."/>
            <person name="Tran H."/>
            <person name="Ferrer M."/>
            <person name="Savchenko A."/>
            <person name="Yakunin A.F."/>
            <person name="Yakimov M.M."/>
            <person name="Golyshina O.V."/>
            <person name="Reinhardt R."/>
            <person name="Golyshin P.N."/>
        </authorList>
    </citation>
    <scope>NUCLEOTIDE SEQUENCE [LARGE SCALE GENOMIC DNA]</scope>
</reference>
<dbReference type="AlphaFoldDB" id="R4YMH6"/>
<dbReference type="SUPFAM" id="SSF52540">
    <property type="entry name" value="P-loop containing nucleoside triphosphate hydrolases"/>
    <property type="match status" value="1"/>
</dbReference>
<dbReference type="HOGENOM" id="CLU_446776_0_0_6"/>
<gene>
    <name evidence="3" type="ORF">OLEAN_C19850</name>
</gene>
<protein>
    <submittedName>
        <fullName evidence="3">Uncharacterized protein</fullName>
    </submittedName>
</protein>
<name>R4YMH6_OLEAN</name>
<evidence type="ECO:0000256" key="2">
    <source>
        <dbReference type="SAM" id="Phobius"/>
    </source>
</evidence>
<dbReference type="InterPro" id="IPR027417">
    <property type="entry name" value="P-loop_NTPase"/>
</dbReference>
<dbReference type="Gene3D" id="3.40.50.300">
    <property type="entry name" value="P-loop containing nucleotide triphosphate hydrolases"/>
    <property type="match status" value="1"/>
</dbReference>
<proteinExistence type="predicted"/>
<keyword evidence="2" id="KW-0812">Transmembrane</keyword>
<dbReference type="Proteomes" id="UP000032749">
    <property type="component" value="Chromosome"/>
</dbReference>
<keyword evidence="2" id="KW-0472">Membrane</keyword>
<evidence type="ECO:0000313" key="4">
    <source>
        <dbReference type="Proteomes" id="UP000032749"/>
    </source>
</evidence>
<accession>R4YMH6</accession>
<organism evidence="3 4">
    <name type="scientific">Oleispira antarctica RB-8</name>
    <dbReference type="NCBI Taxonomy" id="698738"/>
    <lineage>
        <taxon>Bacteria</taxon>
        <taxon>Pseudomonadati</taxon>
        <taxon>Pseudomonadota</taxon>
        <taxon>Gammaproteobacteria</taxon>
        <taxon>Oceanospirillales</taxon>
        <taxon>Oceanospirillaceae</taxon>
        <taxon>Oleispira</taxon>
    </lineage>
</organism>
<dbReference type="EMBL" id="FO203512">
    <property type="protein sequence ID" value="CCK76161.1"/>
    <property type="molecule type" value="Genomic_DNA"/>
</dbReference>
<dbReference type="PANTHER" id="PTHR32309:SF13">
    <property type="entry name" value="FERRIC ENTEROBACTIN TRANSPORT PROTEIN FEPE"/>
    <property type="match status" value="1"/>
</dbReference>
<feature type="coiled-coil region" evidence="1">
    <location>
        <begin position="157"/>
        <end position="184"/>
    </location>
</feature>
<dbReference type="InterPro" id="IPR050445">
    <property type="entry name" value="Bact_polysacc_biosynth/exp"/>
</dbReference>
<dbReference type="PANTHER" id="PTHR32309">
    <property type="entry name" value="TYROSINE-PROTEIN KINASE"/>
    <property type="match status" value="1"/>
</dbReference>